<accession>A0A4D4LDM0</accession>
<evidence type="ECO:0000313" key="7">
    <source>
        <dbReference type="EMBL" id="GDY59205.1"/>
    </source>
</evidence>
<dbReference type="InterPro" id="IPR001123">
    <property type="entry name" value="LeuE-type"/>
</dbReference>
<feature type="transmembrane region" description="Helical" evidence="6">
    <location>
        <begin position="48"/>
        <end position="69"/>
    </location>
</feature>
<evidence type="ECO:0000313" key="8">
    <source>
        <dbReference type="Proteomes" id="UP000301309"/>
    </source>
</evidence>
<feature type="transmembrane region" description="Helical" evidence="6">
    <location>
        <begin position="134"/>
        <end position="155"/>
    </location>
</feature>
<feature type="transmembrane region" description="Helical" evidence="6">
    <location>
        <begin position="167"/>
        <end position="187"/>
    </location>
</feature>
<evidence type="ECO:0000256" key="1">
    <source>
        <dbReference type="ARBA" id="ARBA00004651"/>
    </source>
</evidence>
<dbReference type="GO" id="GO:0015171">
    <property type="term" value="F:amino acid transmembrane transporter activity"/>
    <property type="evidence" value="ECO:0007669"/>
    <property type="project" value="TreeGrafter"/>
</dbReference>
<dbReference type="PIRSF" id="PIRSF006324">
    <property type="entry name" value="LeuE"/>
    <property type="match status" value="1"/>
</dbReference>
<comment type="caution">
    <text evidence="7">The sequence shown here is derived from an EMBL/GenBank/DDBJ whole genome shotgun (WGS) entry which is preliminary data.</text>
</comment>
<evidence type="ECO:0000256" key="4">
    <source>
        <dbReference type="ARBA" id="ARBA00022989"/>
    </source>
</evidence>
<dbReference type="AlphaFoldDB" id="A0A4D4LDM0"/>
<evidence type="ECO:0000256" key="5">
    <source>
        <dbReference type="ARBA" id="ARBA00023136"/>
    </source>
</evidence>
<dbReference type="PANTHER" id="PTHR30086:SF20">
    <property type="entry name" value="ARGININE EXPORTER PROTEIN ARGO-RELATED"/>
    <property type="match status" value="1"/>
</dbReference>
<proteinExistence type="predicted"/>
<dbReference type="Proteomes" id="UP000301309">
    <property type="component" value="Unassembled WGS sequence"/>
</dbReference>
<dbReference type="EMBL" id="BJHW01000002">
    <property type="protein sequence ID" value="GDY59205.1"/>
    <property type="molecule type" value="Genomic_DNA"/>
</dbReference>
<evidence type="ECO:0008006" key="9">
    <source>
        <dbReference type="Google" id="ProtNLM"/>
    </source>
</evidence>
<reference evidence="7 8" key="1">
    <citation type="journal article" date="2020" name="Int. J. Syst. Evol. Microbiol.">
        <title>Reclassification of Streptomyces castelarensis and Streptomyces sporoclivatus as later heterotypic synonyms of Streptomyces antimycoticus.</title>
        <authorList>
            <person name="Komaki H."/>
            <person name="Tamura T."/>
        </authorList>
    </citation>
    <scope>NUCLEOTIDE SEQUENCE [LARGE SCALE GENOMIC DNA]</scope>
    <source>
        <strain evidence="7 8">NBRC 13459</strain>
    </source>
</reference>
<organism evidence="7 8">
    <name type="scientific">Streptomyces violaceusniger</name>
    <dbReference type="NCBI Taxonomy" id="68280"/>
    <lineage>
        <taxon>Bacteria</taxon>
        <taxon>Bacillati</taxon>
        <taxon>Actinomycetota</taxon>
        <taxon>Actinomycetes</taxon>
        <taxon>Kitasatosporales</taxon>
        <taxon>Streptomycetaceae</taxon>
        <taxon>Streptomyces</taxon>
        <taxon>Streptomyces violaceusniger group</taxon>
    </lineage>
</organism>
<comment type="subcellular location">
    <subcellularLocation>
        <location evidence="1">Cell membrane</location>
        <topology evidence="1">Multi-pass membrane protein</topology>
    </subcellularLocation>
</comment>
<keyword evidence="3 6" id="KW-0812">Transmembrane</keyword>
<keyword evidence="8" id="KW-1185">Reference proteome</keyword>
<keyword evidence="5 6" id="KW-0472">Membrane</keyword>
<dbReference type="PANTHER" id="PTHR30086">
    <property type="entry name" value="ARGININE EXPORTER PROTEIN ARGO"/>
    <property type="match status" value="1"/>
</dbReference>
<dbReference type="Pfam" id="PF01810">
    <property type="entry name" value="LysE"/>
    <property type="match status" value="1"/>
</dbReference>
<keyword evidence="2" id="KW-1003">Cell membrane</keyword>
<evidence type="ECO:0000256" key="3">
    <source>
        <dbReference type="ARBA" id="ARBA00022692"/>
    </source>
</evidence>
<feature type="transmembrane region" description="Helical" evidence="6">
    <location>
        <begin position="6"/>
        <end position="27"/>
    </location>
</feature>
<keyword evidence="4 6" id="KW-1133">Transmembrane helix</keyword>
<dbReference type="GO" id="GO:0005886">
    <property type="term" value="C:plasma membrane"/>
    <property type="evidence" value="ECO:0007669"/>
    <property type="project" value="UniProtKB-SubCell"/>
</dbReference>
<name>A0A4D4LDM0_STRVO</name>
<gene>
    <name evidence="7" type="ORF">SVIO_098280</name>
</gene>
<sequence length="190" mass="19834">MVSDIEWAAFLPSALLLAATPGANQLLILRNGLRHGPRPAISASIGRFAAFALMVVAVAAGLGAVLTASEVAFNAVKWCGVAYLLWLGGRTMLTAVRKDTVQGQKETGTRRAPAEGTQERGAELASWRLARQEFIVAASNPKAVILFTVFLPQFLADGAEDVTSPLLVLGAVYIGVEFCCACGYAALGGG</sequence>
<protein>
    <recommendedName>
        <fullName evidence="9">Lysine transporter LysE</fullName>
    </recommendedName>
</protein>
<evidence type="ECO:0000256" key="2">
    <source>
        <dbReference type="ARBA" id="ARBA00022475"/>
    </source>
</evidence>
<evidence type="ECO:0000256" key="6">
    <source>
        <dbReference type="SAM" id="Phobius"/>
    </source>
</evidence>